<evidence type="ECO:0000313" key="1">
    <source>
        <dbReference type="EMBL" id="KAF9070727.1"/>
    </source>
</evidence>
<comment type="caution">
    <text evidence="1">The sequence shown here is derived from an EMBL/GenBank/DDBJ whole genome shotgun (WGS) entry which is preliminary data.</text>
</comment>
<dbReference type="AlphaFoldDB" id="A0A9P5U996"/>
<dbReference type="Proteomes" id="UP000772434">
    <property type="component" value="Unassembled WGS sequence"/>
</dbReference>
<protein>
    <submittedName>
        <fullName evidence="1">Uncharacterized protein</fullName>
    </submittedName>
</protein>
<accession>A0A9P5U996</accession>
<proteinExistence type="predicted"/>
<dbReference type="EMBL" id="JADNRY010000038">
    <property type="protein sequence ID" value="KAF9070727.1"/>
    <property type="molecule type" value="Genomic_DNA"/>
</dbReference>
<reference evidence="1" key="1">
    <citation type="submission" date="2020-11" db="EMBL/GenBank/DDBJ databases">
        <authorList>
            <consortium name="DOE Joint Genome Institute"/>
            <person name="Ahrendt S."/>
            <person name="Riley R."/>
            <person name="Andreopoulos W."/>
            <person name="Labutti K."/>
            <person name="Pangilinan J."/>
            <person name="Ruiz-Duenas F.J."/>
            <person name="Barrasa J.M."/>
            <person name="Sanchez-Garcia M."/>
            <person name="Camarero S."/>
            <person name="Miyauchi S."/>
            <person name="Serrano A."/>
            <person name="Linde D."/>
            <person name="Babiker R."/>
            <person name="Drula E."/>
            <person name="Ayuso-Fernandez I."/>
            <person name="Pacheco R."/>
            <person name="Padilla G."/>
            <person name="Ferreira P."/>
            <person name="Barriuso J."/>
            <person name="Kellner H."/>
            <person name="Castanera R."/>
            <person name="Alfaro M."/>
            <person name="Ramirez L."/>
            <person name="Pisabarro A.G."/>
            <person name="Kuo A."/>
            <person name="Tritt A."/>
            <person name="Lipzen A."/>
            <person name="He G."/>
            <person name="Yan M."/>
            <person name="Ng V."/>
            <person name="Cullen D."/>
            <person name="Martin F."/>
            <person name="Rosso M.-N."/>
            <person name="Henrissat B."/>
            <person name="Hibbett D."/>
            <person name="Martinez A.T."/>
            <person name="Grigoriev I.V."/>
        </authorList>
    </citation>
    <scope>NUCLEOTIDE SEQUENCE</scope>
    <source>
        <strain evidence="1">AH 40177</strain>
    </source>
</reference>
<gene>
    <name evidence="1" type="ORF">BDP27DRAFT_1419741</name>
</gene>
<keyword evidence="2" id="KW-1185">Reference proteome</keyword>
<organism evidence="1 2">
    <name type="scientific">Rhodocollybia butyracea</name>
    <dbReference type="NCBI Taxonomy" id="206335"/>
    <lineage>
        <taxon>Eukaryota</taxon>
        <taxon>Fungi</taxon>
        <taxon>Dikarya</taxon>
        <taxon>Basidiomycota</taxon>
        <taxon>Agaricomycotina</taxon>
        <taxon>Agaricomycetes</taxon>
        <taxon>Agaricomycetidae</taxon>
        <taxon>Agaricales</taxon>
        <taxon>Marasmiineae</taxon>
        <taxon>Omphalotaceae</taxon>
        <taxon>Rhodocollybia</taxon>
    </lineage>
</organism>
<name>A0A9P5U996_9AGAR</name>
<evidence type="ECO:0000313" key="2">
    <source>
        <dbReference type="Proteomes" id="UP000772434"/>
    </source>
</evidence>
<sequence length="153" mass="16838">MEPSQSKTFFAIQNYKHDHMEPLECTVNSLPDNFILQNAGPIKRKKRKQAPAMFSIKGYPNSVQPVMQQPFSNAPLTPILGLALDQPFIPLVDTETSNDIFATNSDDWSPAPAFFKTSFSSTLKTPSRQSIPSPGLDLSFGQLSIPKTPLLGS</sequence>